<keyword evidence="2" id="KW-0963">Cytoplasm</keyword>
<dbReference type="InterPro" id="IPR002059">
    <property type="entry name" value="CSP_DNA-bd"/>
</dbReference>
<dbReference type="AlphaFoldDB" id="A0A1F6BLJ2"/>
<comment type="caution">
    <text evidence="4">The sequence shown here is derived from an EMBL/GenBank/DDBJ whole genome shotgun (WGS) entry which is preliminary data.</text>
</comment>
<dbReference type="InterPro" id="IPR012340">
    <property type="entry name" value="NA-bd_OB-fold"/>
</dbReference>
<comment type="subcellular location">
    <subcellularLocation>
        <location evidence="1">Cytoplasm</location>
    </subcellularLocation>
</comment>
<name>A0A1F6BLJ2_9BACT</name>
<dbReference type="Pfam" id="PF00313">
    <property type="entry name" value="CSD"/>
    <property type="match status" value="1"/>
</dbReference>
<dbReference type="PROSITE" id="PS51857">
    <property type="entry name" value="CSD_2"/>
    <property type="match status" value="1"/>
</dbReference>
<dbReference type="CDD" id="cd04458">
    <property type="entry name" value="CSP_CDS"/>
    <property type="match status" value="1"/>
</dbReference>
<feature type="domain" description="CSD" evidence="3">
    <location>
        <begin position="1"/>
        <end position="64"/>
    </location>
</feature>
<dbReference type="PRINTS" id="PR00050">
    <property type="entry name" value="COLDSHOCK"/>
</dbReference>
<protein>
    <submittedName>
        <fullName evidence="4">Cold-shock protein</fullName>
    </submittedName>
</protein>
<dbReference type="Proteomes" id="UP000176273">
    <property type="component" value="Unassembled WGS sequence"/>
</dbReference>
<accession>A0A1F6BLJ2</accession>
<dbReference type="GO" id="GO:0005737">
    <property type="term" value="C:cytoplasm"/>
    <property type="evidence" value="ECO:0007669"/>
    <property type="project" value="UniProtKB-SubCell"/>
</dbReference>
<proteinExistence type="predicted"/>
<dbReference type="GO" id="GO:0003676">
    <property type="term" value="F:nucleic acid binding"/>
    <property type="evidence" value="ECO:0007669"/>
    <property type="project" value="InterPro"/>
</dbReference>
<evidence type="ECO:0000256" key="1">
    <source>
        <dbReference type="ARBA" id="ARBA00004496"/>
    </source>
</evidence>
<organism evidence="4 5">
    <name type="scientific">Candidatus Jorgensenbacteria bacterium GWA1_54_12</name>
    <dbReference type="NCBI Taxonomy" id="1798468"/>
    <lineage>
        <taxon>Bacteria</taxon>
        <taxon>Candidatus Joergenseniibacteriota</taxon>
    </lineage>
</organism>
<gene>
    <name evidence="4" type="ORF">A2110_01815</name>
</gene>
<dbReference type="SUPFAM" id="SSF50249">
    <property type="entry name" value="Nucleic acid-binding proteins"/>
    <property type="match status" value="1"/>
</dbReference>
<sequence length="65" mass="7136">MDGIIKTLTEKGFGFISREGEAKDLFFHSNELKGVTFDELRVGDKVTFEVVEGEKGLSATNVARA</sequence>
<reference evidence="4 5" key="1">
    <citation type="journal article" date="2016" name="Nat. Commun.">
        <title>Thousands of microbial genomes shed light on interconnected biogeochemical processes in an aquifer system.</title>
        <authorList>
            <person name="Anantharaman K."/>
            <person name="Brown C.T."/>
            <person name="Hug L.A."/>
            <person name="Sharon I."/>
            <person name="Castelle C.J."/>
            <person name="Probst A.J."/>
            <person name="Thomas B.C."/>
            <person name="Singh A."/>
            <person name="Wilkins M.J."/>
            <person name="Karaoz U."/>
            <person name="Brodie E.L."/>
            <person name="Williams K.H."/>
            <person name="Hubbard S.S."/>
            <person name="Banfield J.F."/>
        </authorList>
    </citation>
    <scope>NUCLEOTIDE SEQUENCE [LARGE SCALE GENOMIC DNA]</scope>
</reference>
<dbReference type="SMART" id="SM00357">
    <property type="entry name" value="CSP"/>
    <property type="match status" value="1"/>
</dbReference>
<dbReference type="PANTHER" id="PTHR11544">
    <property type="entry name" value="COLD SHOCK DOMAIN CONTAINING PROTEINS"/>
    <property type="match status" value="1"/>
</dbReference>
<dbReference type="STRING" id="1798468.A2110_01815"/>
<evidence type="ECO:0000259" key="3">
    <source>
        <dbReference type="PROSITE" id="PS51857"/>
    </source>
</evidence>
<dbReference type="PIRSF" id="PIRSF002599">
    <property type="entry name" value="Cold_shock_A"/>
    <property type="match status" value="1"/>
</dbReference>
<evidence type="ECO:0000313" key="5">
    <source>
        <dbReference type="Proteomes" id="UP000176273"/>
    </source>
</evidence>
<evidence type="ECO:0000256" key="2">
    <source>
        <dbReference type="ARBA" id="ARBA00022490"/>
    </source>
</evidence>
<dbReference type="Gene3D" id="2.40.50.140">
    <property type="entry name" value="Nucleic acid-binding proteins"/>
    <property type="match status" value="1"/>
</dbReference>
<dbReference type="InterPro" id="IPR050181">
    <property type="entry name" value="Cold_shock_domain"/>
</dbReference>
<dbReference type="InterPro" id="IPR011129">
    <property type="entry name" value="CSD"/>
</dbReference>
<dbReference type="InterPro" id="IPR012156">
    <property type="entry name" value="Cold_shock_CspA"/>
</dbReference>
<evidence type="ECO:0000313" key="4">
    <source>
        <dbReference type="EMBL" id="OGG37806.1"/>
    </source>
</evidence>
<dbReference type="EMBL" id="MFKH01000001">
    <property type="protein sequence ID" value="OGG37806.1"/>
    <property type="molecule type" value="Genomic_DNA"/>
</dbReference>